<protein>
    <recommendedName>
        <fullName evidence="8">Transforming acidic coiled-coil-containing protein C-terminal domain-containing protein</fullName>
    </recommendedName>
</protein>
<comment type="subcellular location">
    <subcellularLocation>
        <location evidence="1">Cytoplasm</location>
        <location evidence="1">Cytoskeleton</location>
    </subcellularLocation>
</comment>
<keyword evidence="4 6" id="KW-0175">Coiled coil</keyword>
<evidence type="ECO:0000259" key="8">
    <source>
        <dbReference type="Pfam" id="PF05010"/>
    </source>
</evidence>
<dbReference type="Gene3D" id="1.10.287.1490">
    <property type="match status" value="1"/>
</dbReference>
<feature type="compositionally biased region" description="Polar residues" evidence="7">
    <location>
        <begin position="279"/>
        <end position="293"/>
    </location>
</feature>
<keyword evidence="3" id="KW-0963">Cytoplasm</keyword>
<evidence type="ECO:0000256" key="2">
    <source>
        <dbReference type="ARBA" id="ARBA00009423"/>
    </source>
</evidence>
<feature type="region of interest" description="Disordered" evidence="7">
    <location>
        <begin position="1"/>
        <end position="111"/>
    </location>
</feature>
<feature type="region of interest" description="Disordered" evidence="7">
    <location>
        <begin position="216"/>
        <end position="392"/>
    </location>
</feature>
<feature type="compositionally biased region" description="Basic and acidic residues" evidence="7">
    <location>
        <begin position="40"/>
        <end position="52"/>
    </location>
</feature>
<comment type="similarity">
    <text evidence="2">Belongs to the TACC family.</text>
</comment>
<dbReference type="GO" id="GO:0005856">
    <property type="term" value="C:cytoskeleton"/>
    <property type="evidence" value="ECO:0007669"/>
    <property type="project" value="UniProtKB-SubCell"/>
</dbReference>
<accession>A0A9W8CKU5</accession>
<keyword evidence="5" id="KW-0206">Cytoskeleton</keyword>
<keyword evidence="10" id="KW-1185">Reference proteome</keyword>
<gene>
    <name evidence="9" type="ORF">LPJ64_002134</name>
</gene>
<organism evidence="9 10">
    <name type="scientific">Coemansia asiatica</name>
    <dbReference type="NCBI Taxonomy" id="1052880"/>
    <lineage>
        <taxon>Eukaryota</taxon>
        <taxon>Fungi</taxon>
        <taxon>Fungi incertae sedis</taxon>
        <taxon>Zoopagomycota</taxon>
        <taxon>Kickxellomycotina</taxon>
        <taxon>Kickxellomycetes</taxon>
        <taxon>Kickxellales</taxon>
        <taxon>Kickxellaceae</taxon>
        <taxon>Coemansia</taxon>
    </lineage>
</organism>
<evidence type="ECO:0000256" key="1">
    <source>
        <dbReference type="ARBA" id="ARBA00004245"/>
    </source>
</evidence>
<dbReference type="EMBL" id="JANBOH010000063">
    <property type="protein sequence ID" value="KAJ1646389.1"/>
    <property type="molecule type" value="Genomic_DNA"/>
</dbReference>
<evidence type="ECO:0000313" key="10">
    <source>
        <dbReference type="Proteomes" id="UP001145021"/>
    </source>
</evidence>
<evidence type="ECO:0000313" key="9">
    <source>
        <dbReference type="EMBL" id="KAJ1646389.1"/>
    </source>
</evidence>
<evidence type="ECO:0000256" key="5">
    <source>
        <dbReference type="ARBA" id="ARBA00023212"/>
    </source>
</evidence>
<evidence type="ECO:0000256" key="7">
    <source>
        <dbReference type="SAM" id="MobiDB-lite"/>
    </source>
</evidence>
<feature type="compositionally biased region" description="Polar residues" evidence="7">
    <location>
        <begin position="477"/>
        <end position="489"/>
    </location>
</feature>
<proteinExistence type="inferred from homology"/>
<feature type="region of interest" description="Disordered" evidence="7">
    <location>
        <begin position="422"/>
        <end position="496"/>
    </location>
</feature>
<dbReference type="Pfam" id="PF05010">
    <property type="entry name" value="TACC_C"/>
    <property type="match status" value="1"/>
</dbReference>
<dbReference type="AlphaFoldDB" id="A0A9W8CKU5"/>
<feature type="region of interest" description="Disordered" evidence="7">
    <location>
        <begin position="170"/>
        <end position="194"/>
    </location>
</feature>
<feature type="coiled-coil region" evidence="6">
    <location>
        <begin position="636"/>
        <end position="804"/>
    </location>
</feature>
<reference evidence="9" key="1">
    <citation type="submission" date="2022-07" db="EMBL/GenBank/DDBJ databases">
        <title>Phylogenomic reconstructions and comparative analyses of Kickxellomycotina fungi.</title>
        <authorList>
            <person name="Reynolds N.K."/>
            <person name="Stajich J.E."/>
            <person name="Barry K."/>
            <person name="Grigoriev I.V."/>
            <person name="Crous P."/>
            <person name="Smith M.E."/>
        </authorList>
    </citation>
    <scope>NUCLEOTIDE SEQUENCE</scope>
    <source>
        <strain evidence="9">NBRC 105413</strain>
    </source>
</reference>
<feature type="compositionally biased region" description="Basic and acidic residues" evidence="7">
    <location>
        <begin position="234"/>
        <end position="254"/>
    </location>
</feature>
<feature type="compositionally biased region" description="Basic and acidic residues" evidence="7">
    <location>
        <begin position="1"/>
        <end position="16"/>
    </location>
</feature>
<feature type="compositionally biased region" description="Polar residues" evidence="7">
    <location>
        <begin position="442"/>
        <end position="456"/>
    </location>
</feature>
<feature type="domain" description="Transforming acidic coiled-coil-containing protein C-terminal" evidence="8">
    <location>
        <begin position="605"/>
        <end position="802"/>
    </location>
</feature>
<feature type="compositionally biased region" description="Polar residues" evidence="7">
    <location>
        <begin position="219"/>
        <end position="231"/>
    </location>
</feature>
<feature type="compositionally biased region" description="Polar residues" evidence="7">
    <location>
        <begin position="329"/>
        <end position="341"/>
    </location>
</feature>
<name>A0A9W8CKU5_9FUNG</name>
<dbReference type="Proteomes" id="UP001145021">
    <property type="component" value="Unassembled WGS sequence"/>
</dbReference>
<feature type="compositionally biased region" description="Low complexity" evidence="7">
    <location>
        <begin position="310"/>
        <end position="328"/>
    </location>
</feature>
<sequence>MEDDFTKTPLSEDKNTSNHSSLLSLQSPPPPLAFSPGAQKSRETFEQQHSSDARMGSMKRSRADIATPRKPGSEEARLREKMEFIDTPARAPSASKRIMMRSESPTRFDESDAHRMLLAETETLSIHSVDSPPARFSIGNGQNSLSLSSSSASSSAAPLVKHNLGFGAAANSGSLLSADMNNNNGASAARDKEINNCEPAGDLVAANQQADLGLAAESVANTEGGNSTALDGSSDFRVDRTGNDSNNEKKKTGANDDNDNSDEDDDDSEIEFSVRKEPQQTFGTSFIDHSNPIQQQQQQSTTSPFSLPVSIITSTSPPTKQSSQATSSDNMTPAVSRSALQHISPDDSRMVDDCEEDMMVTDTPVKSKDEQEQGQAAKPKTQATTSDLISFETKAMEAQEKPELTSARILSDPDLLHAASVPLPATPAMNGNQLTPPRKKSPNPTRFSAPGSSGSSDFLIPTDWLMSPDPKKKQDESSTVSTPPLKSGTSAGGNLVSMTPVNQKLLDSLEIQWVSPRRVPKYSEVDMEEARRGYEEKLAQRDELHRMIMESVKEEFAAKMREVEKKAEQEIRKAFDAHKQQMERLVLEHGETLKAERRKHTEDISRRDEDTRIQVAELNREVEQGIAERASIVEQRDKYQMDLEQLVSLSAQMEQEKDSHIHGLEQELGNMAVERQRLTQQLNEALSTAEDLNSELDGAVKRVEDLTTENIRLDQENSTLHSDIGVAEQRNVAIKEHAEKMLATANSEIANIHDQLNSARHEIQALKTQVSRAESRSKSLQIQLDSAKRQNEELLALCERIIMRASVISALVMFSVSVLGAPQIFGNGLVYDPFTGSGSFFGAAGSVDSAGNSVLRIDQDTRVHGQNIAGLNQNSVSGQQSGPAIEANGAVVVVEN</sequence>
<dbReference type="InterPro" id="IPR007707">
    <property type="entry name" value="TACC_C"/>
</dbReference>
<evidence type="ECO:0000256" key="3">
    <source>
        <dbReference type="ARBA" id="ARBA00022490"/>
    </source>
</evidence>
<evidence type="ECO:0000256" key="6">
    <source>
        <dbReference type="SAM" id="Coils"/>
    </source>
</evidence>
<evidence type="ECO:0000256" key="4">
    <source>
        <dbReference type="ARBA" id="ARBA00023054"/>
    </source>
</evidence>
<feature type="compositionally biased region" description="Basic and acidic residues" evidence="7">
    <location>
        <begin position="71"/>
        <end position="84"/>
    </location>
</feature>
<feature type="compositionally biased region" description="Acidic residues" evidence="7">
    <location>
        <begin position="256"/>
        <end position="270"/>
    </location>
</feature>
<comment type="caution">
    <text evidence="9">The sequence shown here is derived from an EMBL/GenBank/DDBJ whole genome shotgun (WGS) entry which is preliminary data.</text>
</comment>